<accession>A0A7H0H2I0</accession>
<dbReference type="RefSeq" id="WP_187719884.1">
    <property type="nucleotide sequence ID" value="NZ_BAABBL010000008.1"/>
</dbReference>
<dbReference type="EMBL" id="CP060789">
    <property type="protein sequence ID" value="QNP54746.1"/>
    <property type="molecule type" value="Genomic_DNA"/>
</dbReference>
<reference evidence="1 2" key="1">
    <citation type="submission" date="2020-08" db="EMBL/GenBank/DDBJ databases">
        <title>Genome sequence of Tessaracoccus defluvii JCM 17540T.</title>
        <authorList>
            <person name="Hyun D.-W."/>
            <person name="Bae J.-W."/>
        </authorList>
    </citation>
    <scope>NUCLEOTIDE SEQUENCE [LARGE SCALE GENOMIC DNA]</scope>
    <source>
        <strain evidence="1 2">JCM 17540</strain>
    </source>
</reference>
<gene>
    <name evidence="1" type="ORF">H9L22_10570</name>
</gene>
<name>A0A7H0H2I0_9ACTN</name>
<dbReference type="SUPFAM" id="SSF109604">
    <property type="entry name" value="HD-domain/PDEase-like"/>
    <property type="match status" value="1"/>
</dbReference>
<sequence length="182" mass="19531">MVSRQFTLEDAHALAVAAHTGQVDKLGVDYMEHVLAVADGLADYDLELQIAAMLHDAVEDGEGITLESLRGDGVSERALAVLALVSNNLHAGMPYAEVIARITTSYDATLVKIADNAHNSRPDRVAALAARTGKPPTTKYVEARQVLWRAVPSEDVARIVGRVAPDLLLMERAQASPDPQVD</sequence>
<keyword evidence="2" id="KW-1185">Reference proteome</keyword>
<evidence type="ECO:0000313" key="2">
    <source>
        <dbReference type="Proteomes" id="UP000516117"/>
    </source>
</evidence>
<dbReference type="Proteomes" id="UP000516117">
    <property type="component" value="Chromosome"/>
</dbReference>
<organism evidence="1 2">
    <name type="scientific">Tessaracoccus defluvii</name>
    <dbReference type="NCBI Taxonomy" id="1285901"/>
    <lineage>
        <taxon>Bacteria</taxon>
        <taxon>Bacillati</taxon>
        <taxon>Actinomycetota</taxon>
        <taxon>Actinomycetes</taxon>
        <taxon>Propionibacteriales</taxon>
        <taxon>Propionibacteriaceae</taxon>
        <taxon>Tessaracoccus</taxon>
    </lineage>
</organism>
<protein>
    <submittedName>
        <fullName evidence="1">HD domain-containing protein</fullName>
    </submittedName>
</protein>
<proteinExistence type="predicted"/>
<evidence type="ECO:0000313" key="1">
    <source>
        <dbReference type="EMBL" id="QNP54746.1"/>
    </source>
</evidence>
<dbReference type="KEGG" id="tdf:H9L22_10570"/>
<dbReference type="Gene3D" id="1.10.3210.10">
    <property type="entry name" value="Hypothetical protein af1432"/>
    <property type="match status" value="1"/>
</dbReference>
<dbReference type="AlphaFoldDB" id="A0A7H0H2I0"/>